<dbReference type="Gene3D" id="3.30.559.10">
    <property type="entry name" value="Chloramphenicol acetyltransferase-like domain"/>
    <property type="match status" value="2"/>
</dbReference>
<dbReference type="SUPFAM" id="SSF52777">
    <property type="entry name" value="CoA-dependent acyltransferases"/>
    <property type="match status" value="4"/>
</dbReference>
<dbReference type="GO" id="GO:0043041">
    <property type="term" value="P:amino acid activation for nonribosomal peptide biosynthetic process"/>
    <property type="evidence" value="ECO:0007669"/>
    <property type="project" value="TreeGrafter"/>
</dbReference>
<dbReference type="FunFam" id="3.30.300.30:FF:000015">
    <property type="entry name" value="Nonribosomal peptide synthase SidD"/>
    <property type="match status" value="1"/>
</dbReference>
<keyword evidence="2" id="KW-0597">Phosphoprotein</keyword>
<dbReference type="InterPro" id="IPR009081">
    <property type="entry name" value="PP-bd_ACP"/>
</dbReference>
<evidence type="ECO:0000313" key="7">
    <source>
        <dbReference type="Proteomes" id="UP000076744"/>
    </source>
</evidence>
<evidence type="ECO:0000256" key="2">
    <source>
        <dbReference type="ARBA" id="ARBA00022553"/>
    </source>
</evidence>
<dbReference type="GO" id="GO:0031177">
    <property type="term" value="F:phosphopantetheine binding"/>
    <property type="evidence" value="ECO:0007669"/>
    <property type="project" value="InterPro"/>
</dbReference>
<evidence type="ECO:0000259" key="5">
    <source>
        <dbReference type="PROSITE" id="PS50075"/>
    </source>
</evidence>
<keyword evidence="7" id="KW-1185">Reference proteome</keyword>
<dbReference type="PROSITE" id="PS00012">
    <property type="entry name" value="PHOSPHOPANTETHEINE"/>
    <property type="match status" value="2"/>
</dbReference>
<dbReference type="GO" id="GO:0016874">
    <property type="term" value="F:ligase activity"/>
    <property type="evidence" value="ECO:0007669"/>
    <property type="project" value="UniProtKB-KW"/>
</dbReference>
<dbReference type="EMBL" id="AZHB01000075">
    <property type="protein sequence ID" value="OAA40718.1"/>
    <property type="molecule type" value="Genomic_DNA"/>
</dbReference>
<dbReference type="InterPro" id="IPR006162">
    <property type="entry name" value="Ppantetheine_attach_site"/>
</dbReference>
<gene>
    <name evidence="6" type="ORF">ISF_09797</name>
</gene>
<comment type="similarity">
    <text evidence="4">Belongs to the NRP synthetase family.</text>
</comment>
<name>A0A162J806_CORFA</name>
<dbReference type="FunFam" id="3.40.50.12780:FF:000014">
    <property type="entry name" value="Nonribosomal peptide synthetase 1"/>
    <property type="match status" value="1"/>
</dbReference>
<proteinExistence type="inferred from homology"/>
<evidence type="ECO:0000256" key="1">
    <source>
        <dbReference type="ARBA" id="ARBA00022450"/>
    </source>
</evidence>
<reference evidence="6 7" key="1">
    <citation type="journal article" date="2016" name="Genome Biol. Evol.">
        <title>Divergent and convergent evolution of fungal pathogenicity.</title>
        <authorList>
            <person name="Shang Y."/>
            <person name="Xiao G."/>
            <person name="Zheng P."/>
            <person name="Cen K."/>
            <person name="Zhan S."/>
            <person name="Wang C."/>
        </authorList>
    </citation>
    <scope>NUCLEOTIDE SEQUENCE [LARGE SCALE GENOMIC DNA]</scope>
    <source>
        <strain evidence="6 7">ARSEF 2679</strain>
    </source>
</reference>
<dbReference type="Pfam" id="PF00501">
    <property type="entry name" value="AMP-binding"/>
    <property type="match status" value="1"/>
</dbReference>
<dbReference type="OrthoDB" id="416786at2759"/>
<dbReference type="InterPro" id="IPR001242">
    <property type="entry name" value="Condensation_dom"/>
</dbReference>
<dbReference type="PANTHER" id="PTHR45527">
    <property type="entry name" value="NONRIBOSOMAL PEPTIDE SYNTHETASE"/>
    <property type="match status" value="1"/>
</dbReference>
<dbReference type="CDD" id="cd05918">
    <property type="entry name" value="A_NRPS_SidN3_like"/>
    <property type="match status" value="1"/>
</dbReference>
<accession>A0A162J806</accession>
<keyword evidence="1" id="KW-0596">Phosphopantetheine</keyword>
<keyword evidence="3 6" id="KW-0436">Ligase</keyword>
<comment type="caution">
    <text evidence="6">The sequence shown here is derived from an EMBL/GenBank/DDBJ whole genome shotgun (WGS) entry which is preliminary data.</text>
</comment>
<feature type="domain" description="Carrier" evidence="5">
    <location>
        <begin position="1181"/>
        <end position="1257"/>
    </location>
</feature>
<feature type="domain" description="Carrier" evidence="5">
    <location>
        <begin position="534"/>
        <end position="609"/>
    </location>
</feature>
<dbReference type="PROSITE" id="PS00455">
    <property type="entry name" value="AMP_BINDING"/>
    <property type="match status" value="1"/>
</dbReference>
<dbReference type="CDD" id="cd19545">
    <property type="entry name" value="FUM14_C_NRPS-like"/>
    <property type="match status" value="1"/>
</dbReference>
<evidence type="ECO:0000313" key="6">
    <source>
        <dbReference type="EMBL" id="OAA40718.1"/>
    </source>
</evidence>
<protein>
    <submittedName>
        <fullName evidence="6">AMP-dependent synthetase/ligase</fullName>
    </submittedName>
</protein>
<sequence>MHDIISEQTSQRPQDVAVQSWDGSLTYSNLDQLSNRLALHLRFLGVGTGVTVPLCFEKSMWAVVALLAVMKAGAAFSLTDPSQPEARLQTIVEQTGANLIITSALQSSLGAKIAAAGTVVSVSQSTFDDHLQLSSEPLPAVPSSSLLYVIFTSGSTGKPKGVSISHENYTSGAIPRAEAVGYKSTSRVFDFPSYAFDVSIDCMLCTLACGGQICVPSEQGRMNDLSGSIRDSKANMVHMTPSVARVLDPDIIPSLDVLGLGGEAVSPSDAAVWRKSTSLVIAYGPSECTVGCTINNNLGLSTGIGKGFGGTTWLVNPEDHNILVPIGEVGELLIEGPVVGIGYLGEPAKTAEVFIEDPAWLTAGHASCPGRHGRLYKTGDLVRYESNLSGSIEFVGRKDQQVKLRGQRVELAEVEHHLQTCLPGGVKVAAEVIKPENGSPTLVAFLVETSLVNSEVDTIFVDPSPELSAALDVIDEALGAKVPRYMVPAAFITLASMPSMVSGKTDRKKLREIGSAMPRSKLSMTHADQGPQEEPSTLAEKKLAQAWIRVLGLQSAVCKASNFFGLGGDSLRAMKLVAAAREEGLALTVADIFGSPTLSLMASKTTDMSSKTLADIKPFSLLPESWGEETARKEVALLCGIEPGLVEDIYPCTPLQEALMALSSKVKEAYVAQRVVVLKDDETALKLIAAFDAASQGSPILRTRIVQVPGHGLVQVVVNDKFQYFTGTNVADYLVSDRDTAMDLGSPLIRWAIINDIDSNTVSFVLTMHHALYDGWAMPLIVERINQAYQGQAMSRPAEFKHFIKYLLEKDGAESEEYWRDQLQDTYRLQFPTLPHEGYQTQANELLEEYVSLEGLPKSNATLATVIRGAWAIVASQYINSSDVVFGETLTGRNAPVLGAEEIEGPMITTVPVRVQIDRKAQVGEFLQSIQEQTIDQISHEHFGLQHIRRLSPDAREACELRTGLVLHPSTDADASTLDTSLPANCLVPAGDAEAAQEALKFNTYALMLVCSIDPKGFLVMASFDSRTVDKVTMQQVLTQFKHVSQQLAQSTTSIIADINPLSDADTAALRGAIATTHEDPTMNVYEGASAAYIVRSDDPSRVIPVGAIGELAIQTSKPAELQPLARPQWLAELGLSISTDELYLTGKLAKYDAAGMIHIIGDKAAIGVAGEPTDKKPRVSATSQRQRGLRALWSRVLRIPETEIGLEDNFFLLGGDSISAMKLASEARPDGIRLTVAQMFSNKTLEEMAAVMEYSEQEVSSAEGSTGFVVEPFALLDDIGDKSAFVTDVVSPQLEDKSWTVANVLPTRFLQQIAVRGTTKKPRFSARYELIFFEEEVDLPRLRRSCQDLIAHNEILRTVFVESAGRGYAAVLDSLVAPFEEYAYTNPAETLSSFTKDICRADVEKPMPLGSSFVKWLYVYDPQSPASCSCLVFRISHAQYDEMCLPILLRQLSALYTHEKAPEPSLPFSAYVSRVLKHAIPASIPYWRELLADSTITTLRPDIPLINRRHFAIEQSLDISMRNREVTVASLPTAAWALCLARRQGLRDVVFGEVVSGRSIGIAGADAVAGPCWQYVPLRVRMDASWTGADLLAFVQQQHIESAGHEGISLEEIADLCSPGWEKQKSMTGEEGLEQWWFDTVVHQDVSHVASREKTEEEAGNRYETLYVHEEPLREWKIQAFVAEGGNKMTLEIVTFESWGGYAKELLGDLVAVMEGLVQRADEKLFADDAESR</sequence>
<dbReference type="InterPro" id="IPR036736">
    <property type="entry name" value="ACP-like_sf"/>
</dbReference>
<evidence type="ECO:0000256" key="3">
    <source>
        <dbReference type="ARBA" id="ARBA00022598"/>
    </source>
</evidence>
<dbReference type="GO" id="GO:0005737">
    <property type="term" value="C:cytoplasm"/>
    <property type="evidence" value="ECO:0007669"/>
    <property type="project" value="TreeGrafter"/>
</dbReference>
<dbReference type="RefSeq" id="XP_018699411.1">
    <property type="nucleotide sequence ID" value="XM_018853398.1"/>
</dbReference>
<dbReference type="Gene3D" id="3.30.300.30">
    <property type="match status" value="1"/>
</dbReference>
<dbReference type="NCBIfam" id="TIGR01733">
    <property type="entry name" value="AA-adenyl-dom"/>
    <property type="match status" value="1"/>
</dbReference>
<dbReference type="Gene3D" id="2.30.38.10">
    <property type="entry name" value="Luciferase, Domain 3"/>
    <property type="match status" value="1"/>
</dbReference>
<dbReference type="Gene3D" id="3.30.559.30">
    <property type="entry name" value="Nonribosomal peptide synthetase, condensation domain"/>
    <property type="match status" value="2"/>
</dbReference>
<dbReference type="Pfam" id="PF00550">
    <property type="entry name" value="PP-binding"/>
    <property type="match status" value="2"/>
</dbReference>
<dbReference type="Gene3D" id="3.40.50.980">
    <property type="match status" value="2"/>
</dbReference>
<dbReference type="InterPro" id="IPR020845">
    <property type="entry name" value="AMP-binding_CS"/>
</dbReference>
<dbReference type="PROSITE" id="PS50075">
    <property type="entry name" value="CARRIER"/>
    <property type="match status" value="2"/>
</dbReference>
<dbReference type="Proteomes" id="UP000076744">
    <property type="component" value="Unassembled WGS sequence"/>
</dbReference>
<dbReference type="FunFam" id="1.10.1200.10:FF:000005">
    <property type="entry name" value="Nonribosomal peptide synthetase 1"/>
    <property type="match status" value="2"/>
</dbReference>
<dbReference type="InterPro" id="IPR000873">
    <property type="entry name" value="AMP-dep_synth/lig_dom"/>
</dbReference>
<dbReference type="GeneID" id="30026089"/>
<dbReference type="InterPro" id="IPR010071">
    <property type="entry name" value="AA_adenyl_dom"/>
</dbReference>
<dbReference type="Pfam" id="PF00668">
    <property type="entry name" value="Condensation"/>
    <property type="match status" value="2"/>
</dbReference>
<dbReference type="STRING" id="1081104.A0A162J806"/>
<dbReference type="GO" id="GO:0044550">
    <property type="term" value="P:secondary metabolite biosynthetic process"/>
    <property type="evidence" value="ECO:0007669"/>
    <property type="project" value="TreeGrafter"/>
</dbReference>
<evidence type="ECO:0000256" key="4">
    <source>
        <dbReference type="ARBA" id="ARBA00029454"/>
    </source>
</evidence>
<organism evidence="6 7">
    <name type="scientific">Cordyceps fumosorosea (strain ARSEF 2679)</name>
    <name type="common">Isaria fumosorosea</name>
    <dbReference type="NCBI Taxonomy" id="1081104"/>
    <lineage>
        <taxon>Eukaryota</taxon>
        <taxon>Fungi</taxon>
        <taxon>Dikarya</taxon>
        <taxon>Ascomycota</taxon>
        <taxon>Pezizomycotina</taxon>
        <taxon>Sordariomycetes</taxon>
        <taxon>Hypocreomycetidae</taxon>
        <taxon>Hypocreales</taxon>
        <taxon>Cordycipitaceae</taxon>
        <taxon>Cordyceps</taxon>
    </lineage>
</organism>
<dbReference type="FunFam" id="3.30.559.30:FF:000003">
    <property type="entry name" value="Nonribosomal peptide synthase SidD"/>
    <property type="match status" value="1"/>
</dbReference>
<dbReference type="SUPFAM" id="SSF47336">
    <property type="entry name" value="ACP-like"/>
    <property type="match status" value="2"/>
</dbReference>
<dbReference type="SMART" id="SM00823">
    <property type="entry name" value="PKS_PP"/>
    <property type="match status" value="2"/>
</dbReference>
<dbReference type="InterPro" id="IPR045851">
    <property type="entry name" value="AMP-bd_C_sf"/>
</dbReference>
<dbReference type="Gene3D" id="1.10.1200.10">
    <property type="entry name" value="ACP-like"/>
    <property type="match status" value="2"/>
</dbReference>
<dbReference type="InterPro" id="IPR020806">
    <property type="entry name" value="PKS_PP-bd"/>
</dbReference>
<dbReference type="InterPro" id="IPR023213">
    <property type="entry name" value="CAT-like_dom_sf"/>
</dbReference>
<dbReference type="SUPFAM" id="SSF56801">
    <property type="entry name" value="Acetyl-CoA synthetase-like"/>
    <property type="match status" value="1"/>
</dbReference>
<dbReference type="PANTHER" id="PTHR45527:SF3">
    <property type="entry name" value="SIDEROPHORE SYNTHETASE (EUROFUNG)"/>
    <property type="match status" value="1"/>
</dbReference>